<evidence type="ECO:0000256" key="4">
    <source>
        <dbReference type="ARBA" id="ARBA00022723"/>
    </source>
</evidence>
<dbReference type="PANTHER" id="PTHR42714:SF2">
    <property type="entry name" value="TRNA MODIFICATION GTPASE GTPBP3, MITOCHONDRIAL"/>
    <property type="match status" value="1"/>
</dbReference>
<dbReference type="InterPro" id="IPR005225">
    <property type="entry name" value="Small_GTP-bd"/>
</dbReference>
<dbReference type="Gene3D" id="1.20.120.430">
    <property type="entry name" value="tRNA modification GTPase MnmE domain 2"/>
    <property type="match status" value="1"/>
</dbReference>
<feature type="binding site" evidence="10">
    <location>
        <position position="255"/>
    </location>
    <ligand>
        <name>Mg(2+)</name>
        <dbReference type="ChEBI" id="CHEBI:18420"/>
    </ligand>
</feature>
<dbReference type="Gene3D" id="3.40.50.300">
    <property type="entry name" value="P-loop containing nucleotide triphosphate hydrolases"/>
    <property type="match status" value="1"/>
</dbReference>
<dbReference type="SUPFAM" id="SSF52540">
    <property type="entry name" value="P-loop containing nucleoside triphosphate hydrolases"/>
    <property type="match status" value="1"/>
</dbReference>
<evidence type="ECO:0000313" key="13">
    <source>
        <dbReference type="EMBL" id="QFQ11887.1"/>
    </source>
</evidence>
<feature type="binding site" evidence="10">
    <location>
        <position position="123"/>
    </location>
    <ligand>
        <name>(6S)-5-formyl-5,6,7,8-tetrahydrofolate</name>
        <dbReference type="ChEBI" id="CHEBI:57457"/>
    </ligand>
</feature>
<dbReference type="NCBIfam" id="NF003661">
    <property type="entry name" value="PRK05291.1-3"/>
    <property type="match status" value="1"/>
</dbReference>
<comment type="subunit">
    <text evidence="10">Homodimer. Heterotetramer of two MnmE and two MnmG subunits.</text>
</comment>
<evidence type="ECO:0000256" key="7">
    <source>
        <dbReference type="ARBA" id="ARBA00022842"/>
    </source>
</evidence>
<keyword evidence="5 10" id="KW-0547">Nucleotide-binding</keyword>
<dbReference type="GO" id="GO:0002098">
    <property type="term" value="P:tRNA wobble uridine modification"/>
    <property type="evidence" value="ECO:0007669"/>
    <property type="project" value="TreeGrafter"/>
</dbReference>
<keyword evidence="9 10" id="KW-0342">GTP-binding</keyword>
<evidence type="ECO:0000256" key="9">
    <source>
        <dbReference type="ARBA" id="ARBA00023134"/>
    </source>
</evidence>
<dbReference type="PANTHER" id="PTHR42714">
    <property type="entry name" value="TRNA MODIFICATION GTPASE GTPBP3"/>
    <property type="match status" value="1"/>
</dbReference>
<dbReference type="Gene3D" id="3.30.1360.120">
    <property type="entry name" value="Probable tRNA modification gtpase trme, domain 1"/>
    <property type="match status" value="1"/>
</dbReference>
<dbReference type="OrthoDB" id="9805918at2"/>
<keyword evidence="2 10" id="KW-0963">Cytoplasm</keyword>
<evidence type="ECO:0000256" key="8">
    <source>
        <dbReference type="ARBA" id="ARBA00022958"/>
    </source>
</evidence>
<keyword evidence="6 10" id="KW-0378">Hydrolase</keyword>
<feature type="binding site" evidence="10">
    <location>
        <position position="249"/>
    </location>
    <ligand>
        <name>K(+)</name>
        <dbReference type="ChEBI" id="CHEBI:29103"/>
    </ligand>
</feature>
<dbReference type="FunFam" id="3.40.50.300:FF:001376">
    <property type="entry name" value="tRNA modification GTPase MnmE"/>
    <property type="match status" value="1"/>
</dbReference>
<evidence type="ECO:0000256" key="11">
    <source>
        <dbReference type="RuleBase" id="RU003313"/>
    </source>
</evidence>
<feature type="binding site" evidence="10">
    <location>
        <begin position="274"/>
        <end position="277"/>
    </location>
    <ligand>
        <name>GTP</name>
        <dbReference type="ChEBI" id="CHEBI:37565"/>
    </ligand>
</feature>
<dbReference type="GO" id="GO:0042802">
    <property type="term" value="F:identical protein binding"/>
    <property type="evidence" value="ECO:0007669"/>
    <property type="project" value="UniProtKB-ARBA"/>
</dbReference>
<keyword evidence="8 10" id="KW-0630">Potassium</keyword>
<feature type="binding site" evidence="10">
    <location>
        <begin position="249"/>
        <end position="255"/>
    </location>
    <ligand>
        <name>GTP</name>
        <dbReference type="ChEBI" id="CHEBI:37565"/>
    </ligand>
</feature>
<dbReference type="InterPro" id="IPR018948">
    <property type="entry name" value="GTP-bd_TrmE_N"/>
</dbReference>
<organism evidence="13 14">
    <name type="scientific">Pseudoprevotella muciniphila</name>
    <dbReference type="NCBI Taxonomy" id="2133944"/>
    <lineage>
        <taxon>Bacteria</taxon>
        <taxon>Pseudomonadati</taxon>
        <taxon>Bacteroidota</taxon>
        <taxon>Bacteroidia</taxon>
        <taxon>Bacteroidales</taxon>
        <taxon>Prevotellaceae</taxon>
        <taxon>Pseudoprevotella</taxon>
    </lineage>
</organism>
<dbReference type="PROSITE" id="PS51709">
    <property type="entry name" value="G_TRME"/>
    <property type="match status" value="1"/>
</dbReference>
<protein>
    <recommendedName>
        <fullName evidence="10">tRNA modification GTPase MnmE</fullName>
        <ecNumber evidence="10">3.6.-.-</ecNumber>
    </recommendedName>
</protein>
<gene>
    <name evidence="10 13" type="primary">mnmE</name>
    <name evidence="10" type="synonym">trmE</name>
    <name evidence="13" type="ORF">C7Y71_001965</name>
</gene>
<dbReference type="InterPro" id="IPR027266">
    <property type="entry name" value="TrmE/GcvT-like"/>
</dbReference>
<keyword evidence="3 10" id="KW-0819">tRNA processing</keyword>
<dbReference type="GO" id="GO:0005829">
    <property type="term" value="C:cytosol"/>
    <property type="evidence" value="ECO:0007669"/>
    <property type="project" value="TreeGrafter"/>
</dbReference>
<dbReference type="FunFam" id="3.30.1360.120:FF:000003">
    <property type="entry name" value="tRNA modification GTPase MnmE"/>
    <property type="match status" value="1"/>
</dbReference>
<proteinExistence type="inferred from homology"/>
<accession>A0A5P8E4L5</accession>
<dbReference type="InterPro" id="IPR004520">
    <property type="entry name" value="GTPase_MnmE"/>
</dbReference>
<dbReference type="GO" id="GO:0003924">
    <property type="term" value="F:GTPase activity"/>
    <property type="evidence" value="ECO:0007669"/>
    <property type="project" value="UniProtKB-UniRule"/>
</dbReference>
<keyword evidence="4 10" id="KW-0479">Metal-binding</keyword>
<comment type="similarity">
    <text evidence="1 10 11">Belongs to the TRAFAC class TrmE-Era-EngA-EngB-Septin-like GTPase superfamily. TrmE GTPase family.</text>
</comment>
<dbReference type="CDD" id="cd04164">
    <property type="entry name" value="trmE"/>
    <property type="match status" value="1"/>
</dbReference>
<dbReference type="InterPro" id="IPR027417">
    <property type="entry name" value="P-loop_NTPase"/>
</dbReference>
<dbReference type="InterPro" id="IPR006073">
    <property type="entry name" value="GTP-bd"/>
</dbReference>
<evidence type="ECO:0000256" key="10">
    <source>
        <dbReference type="HAMAP-Rule" id="MF_00379"/>
    </source>
</evidence>
<sequence length="470" mass="51409">MNNTICAIATGQGGAIGIIRISGNNAIPATQKIFRSASGQELSLQKGYTIIYGTIIDTTNSVIDEVLVSVFKAPHSYTGEDCVEISCHASSYILQKISELLINNGCAAARPGEFTQRAFLNGKLDLSQAEAVADVIAAQSASAHKIAINQIRGGISKELQKLREQLLHIKSLLELELDFSDHEDLEFADKEELMALAKHINAEIDRLLGTFKLGNAIKNGIPVAIIGDTNAGKSTLLNRLVGEERAIVSDIRGTTRDVIEDTVVIDGVLFRFIDTAGIRETTDVIEQMGIDRTFSKLRQAEIVLWVVDLEHADVEIANIYKQIASATSDSKLIILLNKTDIHDKDESEIKEHVLSLIHSDTKNSFSHDISIFAISAKRGDGIDKLKATLSEFTKRLNTEDVVLSNVRHFDAFKRANEALLRVIDGLQNALSGEFISQDLHECTEALGEIIGEVSSQEVLNNIFSKFCVGK</sequence>
<dbReference type="KEGG" id="alq:C7Y71_001965"/>
<dbReference type="GO" id="GO:0046872">
    <property type="term" value="F:metal ion binding"/>
    <property type="evidence" value="ECO:0007669"/>
    <property type="project" value="UniProtKB-KW"/>
</dbReference>
<evidence type="ECO:0000256" key="6">
    <source>
        <dbReference type="ARBA" id="ARBA00022801"/>
    </source>
</evidence>
<evidence type="ECO:0000256" key="3">
    <source>
        <dbReference type="ARBA" id="ARBA00022694"/>
    </source>
</evidence>
<dbReference type="EC" id="3.6.-.-" evidence="10"/>
<reference evidence="13 14" key="1">
    <citation type="submission" date="2018-11" db="EMBL/GenBank/DDBJ databases">
        <authorList>
            <person name="Na S.W."/>
            <person name="Baik M."/>
        </authorList>
    </citation>
    <scope>NUCLEOTIDE SEQUENCE [LARGE SCALE GENOMIC DNA]</scope>
    <source>
        <strain evidence="13 14">E39</strain>
    </source>
</reference>
<dbReference type="NCBIfam" id="TIGR00450">
    <property type="entry name" value="mnmE_trmE_thdF"/>
    <property type="match status" value="1"/>
</dbReference>
<dbReference type="RefSeq" id="WP_111897738.1">
    <property type="nucleotide sequence ID" value="NZ_CP033459.1"/>
</dbReference>
<feature type="domain" description="TrmE-type G" evidence="12">
    <location>
        <begin position="220"/>
        <end position="394"/>
    </location>
</feature>
<name>A0A5P8E4L5_9BACT</name>
<feature type="binding site" evidence="10">
    <location>
        <position position="234"/>
    </location>
    <ligand>
        <name>Mg(2+)</name>
        <dbReference type="ChEBI" id="CHEBI:18420"/>
    </ligand>
</feature>
<evidence type="ECO:0000256" key="2">
    <source>
        <dbReference type="ARBA" id="ARBA00022490"/>
    </source>
</evidence>
<dbReference type="InterPro" id="IPR025867">
    <property type="entry name" value="MnmE_helical"/>
</dbReference>
<dbReference type="CDD" id="cd14858">
    <property type="entry name" value="TrmE_N"/>
    <property type="match status" value="1"/>
</dbReference>
<feature type="binding site" evidence="10">
    <location>
        <position position="470"/>
    </location>
    <ligand>
        <name>(6S)-5-formyl-5,6,7,8-tetrahydrofolate</name>
        <dbReference type="ChEBI" id="CHEBI:57457"/>
    </ligand>
</feature>
<dbReference type="HAMAP" id="MF_00379">
    <property type="entry name" value="GTPase_MnmE"/>
    <property type="match status" value="1"/>
</dbReference>
<comment type="function">
    <text evidence="10">Exhibits a very high intrinsic GTPase hydrolysis rate. Involved in the addition of a carboxymethylaminomethyl (cmnm) group at the wobble position (U34) of certain tRNAs, forming tRNA-cmnm(5)s(2)U34.</text>
</comment>
<comment type="subcellular location">
    <subcellularLocation>
        <location evidence="10">Cytoplasm</location>
    </subcellularLocation>
</comment>
<feature type="binding site" evidence="10">
    <location>
        <position position="20"/>
    </location>
    <ligand>
        <name>(6S)-5-formyl-5,6,7,8-tetrahydrofolate</name>
        <dbReference type="ChEBI" id="CHEBI:57457"/>
    </ligand>
</feature>
<keyword evidence="14" id="KW-1185">Reference proteome</keyword>
<dbReference type="NCBIfam" id="TIGR00231">
    <property type="entry name" value="small_GTP"/>
    <property type="match status" value="1"/>
</dbReference>
<dbReference type="EMBL" id="CP033459">
    <property type="protein sequence ID" value="QFQ11887.1"/>
    <property type="molecule type" value="Genomic_DNA"/>
</dbReference>
<comment type="cofactor">
    <cofactor evidence="10">
        <name>K(+)</name>
        <dbReference type="ChEBI" id="CHEBI:29103"/>
    </cofactor>
    <text evidence="10">Binds 1 potassium ion per subunit.</text>
</comment>
<dbReference type="Proteomes" id="UP000249375">
    <property type="component" value="Chromosome"/>
</dbReference>
<keyword evidence="7 10" id="KW-0460">Magnesium</keyword>
<dbReference type="Pfam" id="PF10396">
    <property type="entry name" value="TrmE_N"/>
    <property type="match status" value="1"/>
</dbReference>
<evidence type="ECO:0000256" key="5">
    <source>
        <dbReference type="ARBA" id="ARBA00022741"/>
    </source>
</evidence>
<evidence type="ECO:0000259" key="12">
    <source>
        <dbReference type="PROSITE" id="PS51709"/>
    </source>
</evidence>
<feature type="binding site" evidence="10">
    <location>
        <position position="84"/>
    </location>
    <ligand>
        <name>(6S)-5-formyl-5,6,7,8-tetrahydrofolate</name>
        <dbReference type="ChEBI" id="CHEBI:57457"/>
    </ligand>
</feature>
<evidence type="ECO:0000313" key="14">
    <source>
        <dbReference type="Proteomes" id="UP000249375"/>
    </source>
</evidence>
<feature type="binding site" evidence="10">
    <location>
        <position position="230"/>
    </location>
    <ligand>
        <name>K(+)</name>
        <dbReference type="ChEBI" id="CHEBI:29103"/>
    </ligand>
</feature>
<comment type="caution">
    <text evidence="10">Lacks conserved residue(s) required for the propagation of feature annotation.</text>
</comment>
<dbReference type="GO" id="GO:0030488">
    <property type="term" value="P:tRNA methylation"/>
    <property type="evidence" value="ECO:0007669"/>
    <property type="project" value="TreeGrafter"/>
</dbReference>
<evidence type="ECO:0000256" key="1">
    <source>
        <dbReference type="ARBA" id="ARBA00011043"/>
    </source>
</evidence>
<feature type="binding site" evidence="10">
    <location>
        <position position="251"/>
    </location>
    <ligand>
        <name>K(+)</name>
        <dbReference type="ChEBI" id="CHEBI:29103"/>
    </ligand>
</feature>
<dbReference type="InterPro" id="IPR031168">
    <property type="entry name" value="G_TrmE"/>
</dbReference>
<dbReference type="GO" id="GO:0005525">
    <property type="term" value="F:GTP binding"/>
    <property type="evidence" value="ECO:0007669"/>
    <property type="project" value="UniProtKB-UniRule"/>
</dbReference>
<feature type="binding site" evidence="10">
    <location>
        <begin position="230"/>
        <end position="235"/>
    </location>
    <ligand>
        <name>GTP</name>
        <dbReference type="ChEBI" id="CHEBI:37565"/>
    </ligand>
</feature>
<dbReference type="AlphaFoldDB" id="A0A5P8E4L5"/>
<dbReference type="Pfam" id="PF12631">
    <property type="entry name" value="MnmE_helical"/>
    <property type="match status" value="1"/>
</dbReference>
<feature type="binding site" evidence="10">
    <location>
        <position position="254"/>
    </location>
    <ligand>
        <name>K(+)</name>
        <dbReference type="ChEBI" id="CHEBI:29103"/>
    </ligand>
</feature>
<dbReference type="InterPro" id="IPR027368">
    <property type="entry name" value="MnmE_dom2"/>
</dbReference>
<dbReference type="Pfam" id="PF01926">
    <property type="entry name" value="MMR_HSR1"/>
    <property type="match status" value="1"/>
</dbReference>